<name>A0ACA8DVW1_9GAMM</name>
<keyword evidence="2" id="KW-1185">Reference proteome</keyword>
<organism evidence="1 2">
    <name type="scientific">Pseudoalteromonas agarivorans DSM 14585</name>
    <dbReference type="NCBI Taxonomy" id="1312369"/>
    <lineage>
        <taxon>Bacteria</taxon>
        <taxon>Pseudomonadati</taxon>
        <taxon>Pseudomonadota</taxon>
        <taxon>Gammaproteobacteria</taxon>
        <taxon>Alteromonadales</taxon>
        <taxon>Pseudoalteromonadaceae</taxon>
        <taxon>Pseudoalteromonas</taxon>
    </lineage>
</organism>
<evidence type="ECO:0000313" key="2">
    <source>
        <dbReference type="Proteomes" id="UP000217277"/>
    </source>
</evidence>
<protein>
    <submittedName>
        <fullName evidence="1">Uncharacterized protein</fullName>
    </submittedName>
</protein>
<evidence type="ECO:0000313" key="1">
    <source>
        <dbReference type="EMBL" id="ATC82098.1"/>
    </source>
</evidence>
<reference evidence="1" key="1">
    <citation type="submission" date="2015-03" db="EMBL/GenBank/DDBJ databases">
        <authorList>
            <person name="Xie B.-B."/>
            <person name="Rong J.-C."/>
            <person name="Qin Q.-L."/>
            <person name="Zhang Y.-Z."/>
        </authorList>
    </citation>
    <scope>NUCLEOTIDE SEQUENCE</scope>
    <source>
        <strain evidence="1">DSM 14585</strain>
    </source>
</reference>
<dbReference type="Proteomes" id="UP000217277">
    <property type="component" value="Chromosome I"/>
</dbReference>
<proteinExistence type="predicted"/>
<sequence length="53" mass="6043">MQTITLKRHDGLKVTLSSYGATIRTIEAPNGDHLALCYENKADWRSNPARYQH</sequence>
<gene>
    <name evidence="1" type="ORF">PAGA_a1728</name>
</gene>
<dbReference type="EMBL" id="CP011011">
    <property type="protein sequence ID" value="ATC82098.1"/>
    <property type="molecule type" value="Genomic_DNA"/>
</dbReference>
<accession>A0ACA8DVW1</accession>